<proteinExistence type="predicted"/>
<evidence type="ECO:0000313" key="1">
    <source>
        <dbReference type="EMBL" id="MBX36046.1"/>
    </source>
</evidence>
<protein>
    <submittedName>
        <fullName evidence="1">Uncharacterized protein</fullName>
    </submittedName>
</protein>
<dbReference type="EMBL" id="GGEC01055562">
    <property type="protein sequence ID" value="MBX36046.1"/>
    <property type="molecule type" value="Transcribed_RNA"/>
</dbReference>
<sequence length="20" mass="2370">MDGWRDFSLTVPFCLNYSSM</sequence>
<accession>A0A2P2N0T3</accession>
<reference evidence="1" key="1">
    <citation type="submission" date="2018-02" db="EMBL/GenBank/DDBJ databases">
        <title>Rhizophora mucronata_Transcriptome.</title>
        <authorList>
            <person name="Meera S.P."/>
            <person name="Sreeshan A."/>
            <person name="Augustine A."/>
        </authorList>
    </citation>
    <scope>NUCLEOTIDE SEQUENCE</scope>
    <source>
        <tissue evidence="1">Leaf</tissue>
    </source>
</reference>
<organism evidence="1">
    <name type="scientific">Rhizophora mucronata</name>
    <name type="common">Asiatic mangrove</name>
    <dbReference type="NCBI Taxonomy" id="61149"/>
    <lineage>
        <taxon>Eukaryota</taxon>
        <taxon>Viridiplantae</taxon>
        <taxon>Streptophyta</taxon>
        <taxon>Embryophyta</taxon>
        <taxon>Tracheophyta</taxon>
        <taxon>Spermatophyta</taxon>
        <taxon>Magnoliopsida</taxon>
        <taxon>eudicotyledons</taxon>
        <taxon>Gunneridae</taxon>
        <taxon>Pentapetalae</taxon>
        <taxon>rosids</taxon>
        <taxon>fabids</taxon>
        <taxon>Malpighiales</taxon>
        <taxon>Rhizophoraceae</taxon>
        <taxon>Rhizophora</taxon>
    </lineage>
</organism>
<name>A0A2P2N0T3_RHIMU</name>
<dbReference type="AlphaFoldDB" id="A0A2P2N0T3"/>